<keyword evidence="3" id="KW-1185">Reference proteome</keyword>
<accession>A0A109JCD7</accession>
<dbReference type="RefSeq" id="WP_018857679.1">
    <property type="nucleotide sequence ID" value="NZ_LNCD01000107.1"/>
</dbReference>
<dbReference type="EMBL" id="LNCD01000107">
    <property type="protein sequence ID" value="KWV46320.1"/>
    <property type="molecule type" value="Genomic_DNA"/>
</dbReference>
<evidence type="ECO:0000313" key="2">
    <source>
        <dbReference type="EMBL" id="KWV46320.1"/>
    </source>
</evidence>
<reference evidence="2 3" key="1">
    <citation type="submission" date="2015-11" db="EMBL/GenBank/DDBJ databases">
        <title>Draft Genome Sequence of the Strain BR 10423 (Rhizobium sp.) isolated from nodules of Mimosa pudica.</title>
        <authorList>
            <person name="Barauna A.C."/>
            <person name="Zilli J.E."/>
            <person name="Simoes-Araujo J.L."/>
            <person name="Reis V.M."/>
            <person name="James E.K."/>
            <person name="Reis F.B.Jr."/>
            <person name="Rouws L.F."/>
            <person name="Passos S.R."/>
            <person name="Gois S.R."/>
        </authorList>
    </citation>
    <scope>NUCLEOTIDE SEQUENCE [LARGE SCALE GENOMIC DNA]</scope>
    <source>
        <strain evidence="2 3">BR10423</strain>
    </source>
</reference>
<dbReference type="Pfam" id="PF04972">
    <property type="entry name" value="BON"/>
    <property type="match status" value="1"/>
</dbReference>
<feature type="domain" description="BON" evidence="1">
    <location>
        <begin position="20"/>
        <end position="88"/>
    </location>
</feature>
<dbReference type="Proteomes" id="UP000068164">
    <property type="component" value="Unassembled WGS sequence"/>
</dbReference>
<name>A0A109JCD7_9HYPH</name>
<comment type="caution">
    <text evidence="2">The sequence shown here is derived from an EMBL/GenBank/DDBJ whole genome shotgun (WGS) entry which is preliminary data.</text>
</comment>
<dbReference type="InterPro" id="IPR007055">
    <property type="entry name" value="BON_dom"/>
</dbReference>
<dbReference type="OrthoDB" id="8382624at2"/>
<gene>
    <name evidence="2" type="ORF">AS026_15340</name>
</gene>
<protein>
    <recommendedName>
        <fullName evidence="1">BON domain-containing protein</fullName>
    </recommendedName>
</protein>
<dbReference type="PROSITE" id="PS50914">
    <property type="entry name" value="BON"/>
    <property type="match status" value="1"/>
</dbReference>
<dbReference type="AlphaFoldDB" id="A0A109JCD7"/>
<evidence type="ECO:0000313" key="3">
    <source>
        <dbReference type="Proteomes" id="UP000068164"/>
    </source>
</evidence>
<sequence>MVLRVDGQGWSLSSVEAGHCSAATKAAVKCALEASSEFDSTQIVVSMLGDFVVLEGFVRCRGDDELAADVAAAIVGSTQVHNRLICRGFPKRSN</sequence>
<proteinExistence type="predicted"/>
<organism evidence="2 3">
    <name type="scientific">Rhizobium altiplani</name>
    <dbReference type="NCBI Taxonomy" id="1864509"/>
    <lineage>
        <taxon>Bacteria</taxon>
        <taxon>Pseudomonadati</taxon>
        <taxon>Pseudomonadota</taxon>
        <taxon>Alphaproteobacteria</taxon>
        <taxon>Hyphomicrobiales</taxon>
        <taxon>Rhizobiaceae</taxon>
        <taxon>Rhizobium/Agrobacterium group</taxon>
        <taxon>Rhizobium</taxon>
    </lineage>
</organism>
<evidence type="ECO:0000259" key="1">
    <source>
        <dbReference type="PROSITE" id="PS50914"/>
    </source>
</evidence>